<keyword evidence="2" id="KW-1185">Reference proteome</keyword>
<reference evidence="1 2" key="3">
    <citation type="journal article" date="2013" name="Rice">
        <title>Improvement of the Oryza sativa Nipponbare reference genome using next generation sequence and optical map data.</title>
        <authorList>
            <person name="Kawahara Y."/>
            <person name="de la Bastide M."/>
            <person name="Hamilton J.P."/>
            <person name="Kanamori H."/>
            <person name="McCombie W.R."/>
            <person name="Ouyang S."/>
            <person name="Schwartz D.C."/>
            <person name="Tanaka T."/>
            <person name="Wu J."/>
            <person name="Zhou S."/>
            <person name="Childs K.L."/>
            <person name="Davidson R.M."/>
            <person name="Lin H."/>
            <person name="Quesada-Ocampo L."/>
            <person name="Vaillancourt B."/>
            <person name="Sakai H."/>
            <person name="Lee S.S."/>
            <person name="Kim J."/>
            <person name="Numa H."/>
            <person name="Itoh T."/>
            <person name="Buell C.R."/>
            <person name="Matsumoto T."/>
        </authorList>
    </citation>
    <scope>NUCLEOTIDE SEQUENCE [LARGE SCALE GENOMIC DNA]</scope>
    <source>
        <strain evidence="2">cv. Nipponbare</strain>
    </source>
</reference>
<reference evidence="1 2" key="2">
    <citation type="journal article" date="2013" name="Plant Cell Physiol.">
        <title>Rice Annotation Project Database (RAP-DB): an integrative and interactive database for rice genomics.</title>
        <authorList>
            <person name="Sakai H."/>
            <person name="Lee S.S."/>
            <person name="Tanaka T."/>
            <person name="Numa H."/>
            <person name="Kim J."/>
            <person name="Kawahara Y."/>
            <person name="Wakimoto H."/>
            <person name="Yang C.C."/>
            <person name="Iwamoto M."/>
            <person name="Abe T."/>
            <person name="Yamada Y."/>
            <person name="Muto A."/>
            <person name="Inokuchi H."/>
            <person name="Ikemura T."/>
            <person name="Matsumoto T."/>
            <person name="Sasaki T."/>
            <person name="Itoh T."/>
        </authorList>
    </citation>
    <scope>NUCLEOTIDE SEQUENCE [LARGE SCALE GENOMIC DNA]</scope>
    <source>
        <strain evidence="2">cv. Nipponbare</strain>
    </source>
</reference>
<dbReference type="SMR" id="A0A0P0VIJ9"/>
<name>A0A0P0VIJ9_ORYSJ</name>
<sequence length="106" mass="12392">MVNINTNMNLCCGLWVKETLHCAPKKSESWPSINDEHSTQCLQKQLHAARTLINPAQNFLQNYNQYIVHPRHYLRVVITINLLKLTNEVSCSFAELFHPLKMYFFS</sequence>
<dbReference type="Proteomes" id="UP000059680">
    <property type="component" value="Chromosome 2"/>
</dbReference>
<protein>
    <submittedName>
        <fullName evidence="1">Os02g0443001 protein</fullName>
    </submittedName>
</protein>
<evidence type="ECO:0000313" key="1">
    <source>
        <dbReference type="EMBL" id="BAS78487.1"/>
    </source>
</evidence>
<dbReference type="InParanoid" id="A0A0P0VIJ9"/>
<evidence type="ECO:0000313" key="2">
    <source>
        <dbReference type="Proteomes" id="UP000059680"/>
    </source>
</evidence>
<organism evidence="1 2">
    <name type="scientific">Oryza sativa subsp. japonica</name>
    <name type="common">Rice</name>
    <dbReference type="NCBI Taxonomy" id="39947"/>
    <lineage>
        <taxon>Eukaryota</taxon>
        <taxon>Viridiplantae</taxon>
        <taxon>Streptophyta</taxon>
        <taxon>Embryophyta</taxon>
        <taxon>Tracheophyta</taxon>
        <taxon>Spermatophyta</taxon>
        <taxon>Magnoliopsida</taxon>
        <taxon>Liliopsida</taxon>
        <taxon>Poales</taxon>
        <taxon>Poaceae</taxon>
        <taxon>BOP clade</taxon>
        <taxon>Oryzoideae</taxon>
        <taxon>Oryzeae</taxon>
        <taxon>Oryzinae</taxon>
        <taxon>Oryza</taxon>
        <taxon>Oryza sativa</taxon>
    </lineage>
</organism>
<accession>A0A0P0VIJ9</accession>
<dbReference type="Gramene" id="Os02t0443001-00">
    <property type="protein sequence ID" value="Os02t0443001-00"/>
    <property type="gene ID" value="Os02g0443001"/>
</dbReference>
<gene>
    <name evidence="1" type="ordered locus">Os02g0443001</name>
    <name evidence="1" type="ORF">OSNPB_020443001</name>
</gene>
<proteinExistence type="predicted"/>
<dbReference type="EMBL" id="AP014958">
    <property type="protein sequence ID" value="BAS78487.1"/>
    <property type="molecule type" value="Genomic_DNA"/>
</dbReference>
<dbReference type="PaxDb" id="39947-A0A0P0VIJ9"/>
<reference evidence="2" key="1">
    <citation type="journal article" date="2005" name="Nature">
        <title>The map-based sequence of the rice genome.</title>
        <authorList>
            <consortium name="International rice genome sequencing project (IRGSP)"/>
            <person name="Matsumoto T."/>
            <person name="Wu J."/>
            <person name="Kanamori H."/>
            <person name="Katayose Y."/>
            <person name="Fujisawa M."/>
            <person name="Namiki N."/>
            <person name="Mizuno H."/>
            <person name="Yamamoto K."/>
            <person name="Antonio B.A."/>
            <person name="Baba T."/>
            <person name="Sakata K."/>
            <person name="Nagamura Y."/>
            <person name="Aoki H."/>
            <person name="Arikawa K."/>
            <person name="Arita K."/>
            <person name="Bito T."/>
            <person name="Chiden Y."/>
            <person name="Fujitsuka N."/>
            <person name="Fukunaka R."/>
            <person name="Hamada M."/>
            <person name="Harada C."/>
            <person name="Hayashi A."/>
            <person name="Hijishita S."/>
            <person name="Honda M."/>
            <person name="Hosokawa S."/>
            <person name="Ichikawa Y."/>
            <person name="Idonuma A."/>
            <person name="Iijima M."/>
            <person name="Ikeda M."/>
            <person name="Ikeno M."/>
            <person name="Ito K."/>
            <person name="Ito S."/>
            <person name="Ito T."/>
            <person name="Ito Y."/>
            <person name="Ito Y."/>
            <person name="Iwabuchi A."/>
            <person name="Kamiya K."/>
            <person name="Karasawa W."/>
            <person name="Kurita K."/>
            <person name="Katagiri S."/>
            <person name="Kikuta A."/>
            <person name="Kobayashi H."/>
            <person name="Kobayashi N."/>
            <person name="Machita K."/>
            <person name="Maehara T."/>
            <person name="Masukawa M."/>
            <person name="Mizubayashi T."/>
            <person name="Mukai Y."/>
            <person name="Nagasaki H."/>
            <person name="Nagata Y."/>
            <person name="Naito S."/>
            <person name="Nakashima M."/>
            <person name="Nakama Y."/>
            <person name="Nakamichi Y."/>
            <person name="Nakamura M."/>
            <person name="Meguro A."/>
            <person name="Negishi M."/>
            <person name="Ohta I."/>
            <person name="Ohta T."/>
            <person name="Okamoto M."/>
            <person name="Ono N."/>
            <person name="Saji S."/>
            <person name="Sakaguchi M."/>
            <person name="Sakai K."/>
            <person name="Shibata M."/>
            <person name="Shimokawa T."/>
            <person name="Song J."/>
            <person name="Takazaki Y."/>
            <person name="Terasawa K."/>
            <person name="Tsugane M."/>
            <person name="Tsuji K."/>
            <person name="Ueda S."/>
            <person name="Waki K."/>
            <person name="Yamagata H."/>
            <person name="Yamamoto M."/>
            <person name="Yamamoto S."/>
            <person name="Yamane H."/>
            <person name="Yoshiki S."/>
            <person name="Yoshihara R."/>
            <person name="Yukawa K."/>
            <person name="Zhong H."/>
            <person name="Yano M."/>
            <person name="Yuan Q."/>
            <person name="Ouyang S."/>
            <person name="Liu J."/>
            <person name="Jones K.M."/>
            <person name="Gansberger K."/>
            <person name="Moffat K."/>
            <person name="Hill J."/>
            <person name="Bera J."/>
            <person name="Fadrosh D."/>
            <person name="Jin S."/>
            <person name="Johri S."/>
            <person name="Kim M."/>
            <person name="Overton L."/>
            <person name="Reardon M."/>
            <person name="Tsitrin T."/>
            <person name="Vuong H."/>
            <person name="Weaver B."/>
            <person name="Ciecko A."/>
            <person name="Tallon L."/>
            <person name="Jackson J."/>
            <person name="Pai G."/>
            <person name="Aken S.V."/>
            <person name="Utterback T."/>
            <person name="Reidmuller S."/>
            <person name="Feldblyum T."/>
            <person name="Hsiao J."/>
            <person name="Zismann V."/>
            <person name="Iobst S."/>
            <person name="de Vazeille A.R."/>
            <person name="Buell C.R."/>
            <person name="Ying K."/>
            <person name="Li Y."/>
            <person name="Lu T."/>
            <person name="Huang Y."/>
            <person name="Zhao Q."/>
            <person name="Feng Q."/>
            <person name="Zhang L."/>
            <person name="Zhu J."/>
            <person name="Weng Q."/>
            <person name="Mu J."/>
            <person name="Lu Y."/>
            <person name="Fan D."/>
            <person name="Liu Y."/>
            <person name="Guan J."/>
            <person name="Zhang Y."/>
            <person name="Yu S."/>
            <person name="Liu X."/>
            <person name="Zhang Y."/>
            <person name="Hong G."/>
            <person name="Han B."/>
            <person name="Choisne N."/>
            <person name="Demange N."/>
            <person name="Orjeda G."/>
            <person name="Samain S."/>
            <person name="Cattolico L."/>
            <person name="Pelletier E."/>
            <person name="Couloux A."/>
            <person name="Segurens B."/>
            <person name="Wincker P."/>
            <person name="D'Hont A."/>
            <person name="Scarpelli C."/>
            <person name="Weissenbach J."/>
            <person name="Salanoubat M."/>
            <person name="Quetier F."/>
            <person name="Yu Y."/>
            <person name="Kim H.R."/>
            <person name="Rambo T."/>
            <person name="Currie J."/>
            <person name="Collura K."/>
            <person name="Luo M."/>
            <person name="Yang T."/>
            <person name="Ammiraju J.S.S."/>
            <person name="Engler F."/>
            <person name="Soderlund C."/>
            <person name="Wing R.A."/>
            <person name="Palmer L.E."/>
            <person name="de la Bastide M."/>
            <person name="Spiegel L."/>
            <person name="Nascimento L."/>
            <person name="Zutavern T."/>
            <person name="O'Shaughnessy A."/>
            <person name="Dike S."/>
            <person name="Dedhia N."/>
            <person name="Preston R."/>
            <person name="Balija V."/>
            <person name="McCombie W.R."/>
            <person name="Chow T."/>
            <person name="Chen H."/>
            <person name="Chung M."/>
            <person name="Chen C."/>
            <person name="Shaw J."/>
            <person name="Wu H."/>
            <person name="Hsiao K."/>
            <person name="Chao Y."/>
            <person name="Chu M."/>
            <person name="Cheng C."/>
            <person name="Hour A."/>
            <person name="Lee P."/>
            <person name="Lin S."/>
            <person name="Lin Y."/>
            <person name="Liou J."/>
            <person name="Liu S."/>
            <person name="Hsing Y."/>
            <person name="Raghuvanshi S."/>
            <person name="Mohanty A."/>
            <person name="Bharti A.K."/>
            <person name="Gaur A."/>
            <person name="Gupta V."/>
            <person name="Kumar D."/>
            <person name="Ravi V."/>
            <person name="Vij S."/>
            <person name="Kapur A."/>
            <person name="Khurana P."/>
            <person name="Khurana P."/>
            <person name="Khurana J.P."/>
            <person name="Tyagi A.K."/>
            <person name="Gaikwad K."/>
            <person name="Singh A."/>
            <person name="Dalal V."/>
            <person name="Srivastava S."/>
            <person name="Dixit A."/>
            <person name="Pal A.K."/>
            <person name="Ghazi I.A."/>
            <person name="Yadav M."/>
            <person name="Pandit A."/>
            <person name="Bhargava A."/>
            <person name="Sureshbabu K."/>
            <person name="Batra K."/>
            <person name="Sharma T.R."/>
            <person name="Mohapatra T."/>
            <person name="Singh N.K."/>
            <person name="Messing J."/>
            <person name="Nelson A.B."/>
            <person name="Fuks G."/>
            <person name="Kavchok S."/>
            <person name="Keizer G."/>
            <person name="Linton E."/>
            <person name="Llaca V."/>
            <person name="Song R."/>
            <person name="Tanyolac B."/>
            <person name="Young S."/>
            <person name="Ho-Il K."/>
            <person name="Hahn J.H."/>
            <person name="Sangsakoo G."/>
            <person name="Vanavichit A."/>
            <person name="de Mattos Luiz.A.T."/>
            <person name="Zimmer P.D."/>
            <person name="Malone G."/>
            <person name="Dellagostin O."/>
            <person name="de Oliveira A.C."/>
            <person name="Bevan M."/>
            <person name="Bancroft I."/>
            <person name="Minx P."/>
            <person name="Cordum H."/>
            <person name="Wilson R."/>
            <person name="Cheng Z."/>
            <person name="Jin W."/>
            <person name="Jiang J."/>
            <person name="Leong S.A."/>
            <person name="Iwama H."/>
            <person name="Gojobori T."/>
            <person name="Itoh T."/>
            <person name="Niimura Y."/>
            <person name="Fujii Y."/>
            <person name="Habara T."/>
            <person name="Sakai H."/>
            <person name="Sato Y."/>
            <person name="Wilson G."/>
            <person name="Kumar K."/>
            <person name="McCouch S."/>
            <person name="Juretic N."/>
            <person name="Hoen D."/>
            <person name="Wright S."/>
            <person name="Bruskiewich R."/>
            <person name="Bureau T."/>
            <person name="Miyao A."/>
            <person name="Hirochika H."/>
            <person name="Nishikawa T."/>
            <person name="Kadowaki K."/>
            <person name="Sugiura M."/>
            <person name="Burr B."/>
            <person name="Sasaki T."/>
        </authorList>
    </citation>
    <scope>NUCLEOTIDE SEQUENCE [LARGE SCALE GENOMIC DNA]</scope>
    <source>
        <strain evidence="2">cv. Nipponbare</strain>
    </source>
</reference>
<dbReference type="AlphaFoldDB" id="A0A0P0VIJ9"/>